<reference evidence="2" key="2">
    <citation type="submission" date="2011-03" db="EMBL/GenBank/DDBJ databases">
        <title>Comparative genomics and transcriptomics of Neospora caninum and Toxoplasma gondii.</title>
        <authorList>
            <person name="Reid A.J."/>
            <person name="Sohal A."/>
            <person name="Harris D."/>
            <person name="Quail M."/>
            <person name="Sanders M."/>
            <person name="Berriman M."/>
            <person name="Wastling J.M."/>
            <person name="Pain A."/>
        </authorList>
    </citation>
    <scope>NUCLEOTIDE SEQUENCE</scope>
    <source>
        <strain evidence="2">Liverpool</strain>
    </source>
</reference>
<organism evidence="2 4">
    <name type="scientific">Neospora caninum (strain Liverpool)</name>
    <dbReference type="NCBI Taxonomy" id="572307"/>
    <lineage>
        <taxon>Eukaryota</taxon>
        <taxon>Sar</taxon>
        <taxon>Alveolata</taxon>
        <taxon>Apicomplexa</taxon>
        <taxon>Conoidasida</taxon>
        <taxon>Coccidia</taxon>
        <taxon>Eucoccidiorida</taxon>
        <taxon>Eimeriorina</taxon>
        <taxon>Sarcocystidae</taxon>
        <taxon>Neospora</taxon>
    </lineage>
</organism>
<accession>F0VNN2</accession>
<dbReference type="InParanoid" id="F0VNN2"/>
<feature type="compositionally biased region" description="Basic and acidic residues" evidence="1">
    <location>
        <begin position="286"/>
        <end position="299"/>
    </location>
</feature>
<gene>
    <name evidence="3" type="ORF">BN1204_057510</name>
    <name evidence="2" type="ORF">NCLIV_057510</name>
</gene>
<feature type="compositionally biased region" description="Polar residues" evidence="1">
    <location>
        <begin position="51"/>
        <end position="78"/>
    </location>
</feature>
<dbReference type="EMBL" id="LN714486">
    <property type="protein sequence ID" value="CEL70060.1"/>
    <property type="molecule type" value="Genomic_DNA"/>
</dbReference>
<name>F0VNN2_NEOCL</name>
<sequence>MPGSACPAASLSGEGILVTQQRLCSPGLGPRPAPPGFSGAASPSRAMTHHGSYSTSMAQLVSSQCRKTQTWSQGQQPHTGRRGSFASIPPLSLSHQKAKQLEQQNRTGQMRDSTWSSHHLPDKLHDLVEAIKHPLSHSTQCTRISTSSLHIGECPEVPEHKATFALKRTGTLKWQETLAEEDDEREKGELADDPPKEKKLSFAKNHSAPNLLRKKMHGPESACRTPRGPGLLPTPLENDGSPQTNSESGTSTASTASTFSITSSYPCSLSSLSGADSDTSAASPRKSRDTTADDLKRLDSSSPPTLSASSLTSNSTVKRNFSWHTFKVKLRQRK</sequence>
<evidence type="ECO:0000313" key="4">
    <source>
        <dbReference type="Proteomes" id="UP000007494"/>
    </source>
</evidence>
<feature type="compositionally biased region" description="Low complexity" evidence="1">
    <location>
        <begin position="224"/>
        <end position="236"/>
    </location>
</feature>
<dbReference type="OMA" id="QCTRIST"/>
<feature type="region of interest" description="Disordered" evidence="1">
    <location>
        <begin position="177"/>
        <end position="257"/>
    </location>
</feature>
<keyword evidence="4" id="KW-1185">Reference proteome</keyword>
<feature type="compositionally biased region" description="Low complexity" evidence="1">
    <location>
        <begin position="36"/>
        <end position="46"/>
    </location>
</feature>
<dbReference type="VEuPathDB" id="ToxoDB:NCLIV_057510"/>
<evidence type="ECO:0000313" key="2">
    <source>
        <dbReference type="EMBL" id="CBZ55328.1"/>
    </source>
</evidence>
<reference evidence="3" key="4">
    <citation type="journal article" date="2015" name="PLoS ONE">
        <title>Comprehensive Evaluation of Toxoplasma gondii VEG and Neospora caninum LIV Genomes with Tachyzoite Stage Transcriptome and Proteome Defines Novel Transcript Features.</title>
        <authorList>
            <person name="Ramaprasad A."/>
            <person name="Mourier T."/>
            <person name="Naeem R."/>
            <person name="Malas T.B."/>
            <person name="Moussa E."/>
            <person name="Panigrahi A."/>
            <person name="Vermont S.J."/>
            <person name="Otto T.D."/>
            <person name="Wastling J."/>
            <person name="Pain A."/>
        </authorList>
    </citation>
    <scope>NUCLEOTIDE SEQUENCE</scope>
    <source>
        <strain evidence="3">Liverpool</strain>
    </source>
</reference>
<feature type="compositionally biased region" description="Low complexity" evidence="1">
    <location>
        <begin position="300"/>
        <end position="315"/>
    </location>
</feature>
<dbReference type="GeneID" id="13440741"/>
<feature type="region of interest" description="Disordered" evidence="1">
    <location>
        <begin position="22"/>
        <end position="89"/>
    </location>
</feature>
<evidence type="ECO:0000313" key="3">
    <source>
        <dbReference type="EMBL" id="CEL70060.1"/>
    </source>
</evidence>
<evidence type="ECO:0000256" key="1">
    <source>
        <dbReference type="SAM" id="MobiDB-lite"/>
    </source>
</evidence>
<dbReference type="OrthoDB" id="330609at2759"/>
<feature type="compositionally biased region" description="Low complexity" evidence="1">
    <location>
        <begin position="244"/>
        <end position="257"/>
    </location>
</feature>
<dbReference type="AlphaFoldDB" id="F0VNN2"/>
<feature type="compositionally biased region" description="Basic and acidic residues" evidence="1">
    <location>
        <begin position="185"/>
        <end position="200"/>
    </location>
</feature>
<feature type="region of interest" description="Disordered" evidence="1">
    <location>
        <begin position="270"/>
        <end position="315"/>
    </location>
</feature>
<dbReference type="EMBL" id="FR823392">
    <property type="protein sequence ID" value="CBZ55328.1"/>
    <property type="molecule type" value="Genomic_DNA"/>
</dbReference>
<dbReference type="eggNOG" id="ENOG502QZ4J">
    <property type="taxonomic scope" value="Eukaryota"/>
</dbReference>
<reference evidence="4" key="3">
    <citation type="journal article" date="2012" name="PLoS Pathog.">
        <title>Comparative genomics of the apicomplexan parasites Toxoplasma gondii and Neospora caninum: Coccidia differing in host range and transmission strategy.</title>
        <authorList>
            <person name="Reid A.J."/>
            <person name="Vermont S.J."/>
            <person name="Cotton J.A."/>
            <person name="Harris D."/>
            <person name="Hill-Cawthorne G.A."/>
            <person name="Konen-Waisman S."/>
            <person name="Latham S.M."/>
            <person name="Mourier T."/>
            <person name="Norton R."/>
            <person name="Quail M.A."/>
            <person name="Sanders M."/>
            <person name="Shanmugam D."/>
            <person name="Sohal A."/>
            <person name="Wasmuth J.D."/>
            <person name="Brunk B."/>
            <person name="Grigg M.E."/>
            <person name="Howard J.C."/>
            <person name="Parkinson J."/>
            <person name="Roos D.S."/>
            <person name="Trees A.J."/>
            <person name="Berriman M."/>
            <person name="Pain A."/>
            <person name="Wastling J.M."/>
        </authorList>
    </citation>
    <scope>NUCLEOTIDE SEQUENCE [LARGE SCALE GENOMIC DNA]</scope>
    <source>
        <strain evidence="4">Liverpool</strain>
    </source>
</reference>
<protein>
    <submittedName>
        <fullName evidence="2">Uncharacterized protein</fullName>
    </submittedName>
</protein>
<dbReference type="RefSeq" id="XP_003885356.1">
    <property type="nucleotide sequence ID" value="XM_003885307.1"/>
</dbReference>
<dbReference type="Proteomes" id="UP000007494">
    <property type="component" value="Chromosome XI"/>
</dbReference>
<reference evidence="2" key="1">
    <citation type="submission" date="2011-02" db="EMBL/GenBank/DDBJ databases">
        <authorList>
            <person name="Aslett M."/>
        </authorList>
    </citation>
    <scope>NUCLEOTIDE SEQUENCE</scope>
    <source>
        <strain evidence="2">Liverpool</strain>
    </source>
</reference>
<proteinExistence type="predicted"/>